<proteinExistence type="predicted"/>
<evidence type="ECO:0000313" key="1">
    <source>
        <dbReference type="EMBL" id="PEW04515.1"/>
    </source>
</evidence>
<organism evidence="1 2">
    <name type="scientific">Bacillus cereus</name>
    <dbReference type="NCBI Taxonomy" id="1396"/>
    <lineage>
        <taxon>Bacteria</taxon>
        <taxon>Bacillati</taxon>
        <taxon>Bacillota</taxon>
        <taxon>Bacilli</taxon>
        <taxon>Bacillales</taxon>
        <taxon>Bacillaceae</taxon>
        <taxon>Bacillus</taxon>
        <taxon>Bacillus cereus group</taxon>
    </lineage>
</organism>
<comment type="caution">
    <text evidence="1">The sequence shown here is derived from an EMBL/GenBank/DDBJ whole genome shotgun (WGS) entry which is preliminary data.</text>
</comment>
<dbReference type="AlphaFoldDB" id="A0A2A8Q057"/>
<accession>A0A2A8Q057</accession>
<evidence type="ECO:0000313" key="2">
    <source>
        <dbReference type="Proteomes" id="UP000220635"/>
    </source>
</evidence>
<sequence>MKGKYFAIKESNYMYYVTSVNTNTINLNETLSVFIPNSVVDFPVELSIEDFQNLIDSQKIVEIPPPTIFIVTNKETYKIRKELTKAGARWVTSMGTKGLWVFKNKPLDNSFKVKEVLLYPFTGKRL</sequence>
<dbReference type="RefSeq" id="WP_098380456.1">
    <property type="nucleotide sequence ID" value="NZ_NTWE01000013.1"/>
</dbReference>
<name>A0A2A8Q057_BACCE</name>
<dbReference type="EMBL" id="NTWE01000013">
    <property type="protein sequence ID" value="PEW04515.1"/>
    <property type="molecule type" value="Genomic_DNA"/>
</dbReference>
<reference evidence="1 2" key="1">
    <citation type="submission" date="2017-09" db="EMBL/GenBank/DDBJ databases">
        <title>Large-scale bioinformatics analysis of Bacillus genomes uncovers conserved roles of natural products in bacterial physiology.</title>
        <authorList>
            <consortium name="Agbiome Team Llc"/>
            <person name="Bleich R.M."/>
            <person name="Grubbs K.J."/>
            <person name="Santa Maria K.C."/>
            <person name="Allen S.E."/>
            <person name="Farag S."/>
            <person name="Shank E.A."/>
            <person name="Bowers A."/>
        </authorList>
    </citation>
    <scope>NUCLEOTIDE SEQUENCE [LARGE SCALE GENOMIC DNA]</scope>
    <source>
        <strain evidence="1 2">AFS010695</strain>
    </source>
</reference>
<dbReference type="Proteomes" id="UP000220635">
    <property type="component" value="Unassembled WGS sequence"/>
</dbReference>
<gene>
    <name evidence="1" type="ORF">CN425_05120</name>
</gene>
<protein>
    <submittedName>
        <fullName evidence="1">Uncharacterized protein</fullName>
    </submittedName>
</protein>